<proteinExistence type="predicted"/>
<evidence type="ECO:0000313" key="2">
    <source>
        <dbReference type="EMBL" id="QCZ93204.1"/>
    </source>
</evidence>
<keyword evidence="3" id="KW-1185">Reference proteome</keyword>
<dbReference type="Gene3D" id="1.20.1260.10">
    <property type="match status" value="1"/>
</dbReference>
<gene>
    <name evidence="2" type="ORF">FBQ74_06765</name>
</gene>
<protein>
    <submittedName>
        <fullName evidence="2">DUF2383 domain-containing protein</fullName>
    </submittedName>
</protein>
<evidence type="ECO:0000259" key="1">
    <source>
        <dbReference type="Pfam" id="PF09537"/>
    </source>
</evidence>
<dbReference type="Pfam" id="PF09537">
    <property type="entry name" value="DUF2383"/>
    <property type="match status" value="1"/>
</dbReference>
<feature type="domain" description="DUF2383" evidence="1">
    <location>
        <begin position="24"/>
        <end position="131"/>
    </location>
</feature>
<accession>A0A5B7YC82</accession>
<evidence type="ECO:0000313" key="3">
    <source>
        <dbReference type="Proteomes" id="UP000304912"/>
    </source>
</evidence>
<dbReference type="KEGG" id="salk:FBQ74_06765"/>
<sequence length="165" mass="19246">MHLKYQPSPYFLTGEEMNQLPANVEKVSDIVKVLIGGIEFYKYGISKVSGQHIQAMFQRMIDEKQQAVTALRPYMAEASQRDTNDPDWIIKFRSTYKRLEKTLDSHDDHIQLEQLEDVEAQVLRVIDSALETNPPQHYACELRRIRTRMQQCHDEMHSLQHATAC</sequence>
<dbReference type="InterPro" id="IPR019052">
    <property type="entry name" value="DUF2383"/>
</dbReference>
<name>A0A5B7YC82_9ALTE</name>
<organism evidence="2 3">
    <name type="scientific">Salinimonas iocasae</name>
    <dbReference type="NCBI Taxonomy" id="2572577"/>
    <lineage>
        <taxon>Bacteria</taxon>
        <taxon>Pseudomonadati</taxon>
        <taxon>Pseudomonadota</taxon>
        <taxon>Gammaproteobacteria</taxon>
        <taxon>Alteromonadales</taxon>
        <taxon>Alteromonadaceae</taxon>
        <taxon>Alteromonas/Salinimonas group</taxon>
        <taxon>Salinimonas</taxon>
    </lineage>
</organism>
<reference evidence="2 3" key="1">
    <citation type="submission" date="2019-04" db="EMBL/GenBank/DDBJ databases">
        <title>Salinimonas iocasae sp. nov., a halophilic bacterium isolated from the outer tube casing of tubeworms in Okinawa Trough.</title>
        <authorList>
            <person name="Zhang H."/>
            <person name="Wang H."/>
            <person name="Li C."/>
        </authorList>
    </citation>
    <scope>NUCLEOTIDE SEQUENCE [LARGE SCALE GENOMIC DNA]</scope>
    <source>
        <strain evidence="2 3">KX18D6</strain>
    </source>
</reference>
<dbReference type="AlphaFoldDB" id="A0A5B7YC82"/>
<dbReference type="Proteomes" id="UP000304912">
    <property type="component" value="Chromosome"/>
</dbReference>
<dbReference type="EMBL" id="CP039852">
    <property type="protein sequence ID" value="QCZ93204.1"/>
    <property type="molecule type" value="Genomic_DNA"/>
</dbReference>
<dbReference type="InterPro" id="IPR012347">
    <property type="entry name" value="Ferritin-like"/>
</dbReference>
<dbReference type="OrthoDB" id="6105385at2"/>